<organism evidence="2 3">
    <name type="scientific">Microctonus aethiopoides</name>
    <dbReference type="NCBI Taxonomy" id="144406"/>
    <lineage>
        <taxon>Eukaryota</taxon>
        <taxon>Metazoa</taxon>
        <taxon>Ecdysozoa</taxon>
        <taxon>Arthropoda</taxon>
        <taxon>Hexapoda</taxon>
        <taxon>Insecta</taxon>
        <taxon>Pterygota</taxon>
        <taxon>Neoptera</taxon>
        <taxon>Endopterygota</taxon>
        <taxon>Hymenoptera</taxon>
        <taxon>Apocrita</taxon>
        <taxon>Ichneumonoidea</taxon>
        <taxon>Braconidae</taxon>
        <taxon>Euphorinae</taxon>
        <taxon>Microctonus</taxon>
    </lineage>
</organism>
<feature type="region of interest" description="Disordered" evidence="1">
    <location>
        <begin position="532"/>
        <end position="565"/>
    </location>
</feature>
<feature type="compositionally biased region" description="Basic residues" evidence="1">
    <location>
        <begin position="745"/>
        <end position="755"/>
    </location>
</feature>
<evidence type="ECO:0000313" key="3">
    <source>
        <dbReference type="Proteomes" id="UP001168990"/>
    </source>
</evidence>
<dbReference type="Proteomes" id="UP001168990">
    <property type="component" value="Unassembled WGS sequence"/>
</dbReference>
<evidence type="ECO:0000313" key="2">
    <source>
        <dbReference type="EMBL" id="KAK0159429.1"/>
    </source>
</evidence>
<dbReference type="PANTHER" id="PTHR42264">
    <property type="entry name" value="EPHRIN_REC_LIKE DOMAIN-CONTAINING PROTEIN"/>
    <property type="match status" value="1"/>
</dbReference>
<feature type="compositionally biased region" description="Low complexity" evidence="1">
    <location>
        <begin position="288"/>
        <end position="298"/>
    </location>
</feature>
<feature type="region of interest" description="Disordered" evidence="1">
    <location>
        <begin position="1337"/>
        <end position="1361"/>
    </location>
</feature>
<feature type="region of interest" description="Disordered" evidence="1">
    <location>
        <begin position="656"/>
        <end position="700"/>
    </location>
</feature>
<reference evidence="2" key="1">
    <citation type="journal article" date="2023" name="bioRxiv">
        <title>Scaffold-level genome assemblies of two parasitoid biocontrol wasps reveal the parthenogenesis mechanism and an associated novel virus.</title>
        <authorList>
            <person name="Inwood S."/>
            <person name="Skelly J."/>
            <person name="Guhlin J."/>
            <person name="Harrop T."/>
            <person name="Goldson S."/>
            <person name="Dearden P."/>
        </authorList>
    </citation>
    <scope>NUCLEOTIDE SEQUENCE</scope>
    <source>
        <strain evidence="2">Irish</strain>
        <tissue evidence="2">Whole body</tissue>
    </source>
</reference>
<proteinExistence type="predicted"/>
<dbReference type="PANTHER" id="PTHR42264:SF6">
    <property type="entry name" value="TRANSMEMBRANE PROTEIN"/>
    <property type="match status" value="1"/>
</dbReference>
<feature type="compositionally biased region" description="Low complexity" evidence="1">
    <location>
        <begin position="656"/>
        <end position="667"/>
    </location>
</feature>
<feature type="region of interest" description="Disordered" evidence="1">
    <location>
        <begin position="260"/>
        <end position="298"/>
    </location>
</feature>
<feature type="compositionally biased region" description="Polar residues" evidence="1">
    <location>
        <begin position="1107"/>
        <end position="1126"/>
    </location>
</feature>
<feature type="region of interest" description="Disordered" evidence="1">
    <location>
        <begin position="594"/>
        <end position="637"/>
    </location>
</feature>
<feature type="region of interest" description="Disordered" evidence="1">
    <location>
        <begin position="1101"/>
        <end position="1168"/>
    </location>
</feature>
<dbReference type="EMBL" id="JAQQBS010001424">
    <property type="protein sequence ID" value="KAK0159429.1"/>
    <property type="molecule type" value="Genomic_DNA"/>
</dbReference>
<reference evidence="2" key="2">
    <citation type="submission" date="2023-03" db="EMBL/GenBank/DDBJ databases">
        <authorList>
            <person name="Inwood S.N."/>
            <person name="Skelly J.G."/>
            <person name="Guhlin J."/>
            <person name="Harrop T.W.R."/>
            <person name="Goldson S.G."/>
            <person name="Dearden P.K."/>
        </authorList>
    </citation>
    <scope>NUCLEOTIDE SEQUENCE</scope>
    <source>
        <strain evidence="2">Irish</strain>
        <tissue evidence="2">Whole body</tissue>
    </source>
</reference>
<feature type="compositionally biased region" description="Basic and acidic residues" evidence="1">
    <location>
        <begin position="1128"/>
        <end position="1137"/>
    </location>
</feature>
<name>A0AA39C7M8_9HYME</name>
<feature type="region of interest" description="Disordered" evidence="1">
    <location>
        <begin position="192"/>
        <end position="226"/>
    </location>
</feature>
<feature type="region of interest" description="Disordered" evidence="1">
    <location>
        <begin position="380"/>
        <end position="405"/>
    </location>
</feature>
<feature type="compositionally biased region" description="Polar residues" evidence="1">
    <location>
        <begin position="1138"/>
        <end position="1159"/>
    </location>
</feature>
<feature type="compositionally biased region" description="Low complexity" evidence="1">
    <location>
        <begin position="383"/>
        <end position="392"/>
    </location>
</feature>
<keyword evidence="3" id="KW-1185">Reference proteome</keyword>
<protein>
    <submittedName>
        <fullName evidence="2">Uncharacterized protein</fullName>
    </submittedName>
</protein>
<feature type="region of interest" description="Disordered" evidence="1">
    <location>
        <begin position="742"/>
        <end position="823"/>
    </location>
</feature>
<feature type="compositionally biased region" description="Basic and acidic residues" evidence="1">
    <location>
        <begin position="618"/>
        <end position="628"/>
    </location>
</feature>
<feature type="compositionally biased region" description="Basic and acidic residues" evidence="1">
    <location>
        <begin position="690"/>
        <end position="700"/>
    </location>
</feature>
<feature type="compositionally biased region" description="Basic and acidic residues" evidence="1">
    <location>
        <begin position="274"/>
        <end position="287"/>
    </location>
</feature>
<accession>A0AA39C7M8</accession>
<feature type="region of interest" description="Disordered" evidence="1">
    <location>
        <begin position="22"/>
        <end position="44"/>
    </location>
</feature>
<gene>
    <name evidence="2" type="ORF">PV328_010307</name>
</gene>
<feature type="compositionally biased region" description="Basic and acidic residues" evidence="1">
    <location>
        <begin position="774"/>
        <end position="783"/>
    </location>
</feature>
<feature type="region of interest" description="Disordered" evidence="1">
    <location>
        <begin position="147"/>
        <end position="168"/>
    </location>
</feature>
<comment type="caution">
    <text evidence="2">The sequence shown here is derived from an EMBL/GenBank/DDBJ whole genome shotgun (WGS) entry which is preliminary data.</text>
</comment>
<evidence type="ECO:0000256" key="1">
    <source>
        <dbReference type="SAM" id="MobiDB-lite"/>
    </source>
</evidence>
<feature type="compositionally biased region" description="Basic residues" evidence="1">
    <location>
        <begin position="198"/>
        <end position="207"/>
    </location>
</feature>
<feature type="compositionally biased region" description="Polar residues" evidence="1">
    <location>
        <begin position="762"/>
        <end position="771"/>
    </location>
</feature>
<feature type="compositionally biased region" description="Basic residues" evidence="1">
    <location>
        <begin position="1337"/>
        <end position="1354"/>
    </location>
</feature>
<sequence>MKKVEDDMTMAYTALSISVKMASGPNNHQEEPTLASDEIQTTSDTNPSNIIIANNNENENIDTNDVTIDANSNPEMIASIDKQEEPATFSTLNEGELETLLKEVLTYRGSTREREEKSSLFKELLRETEVEETEEGRCVVANSRCIPGSNRRRHKRDSVSERLTHGGSLQNLAQPINSEFDSSFAYLTSGSSHTYGGNRRKTNKKHSGPSVSARQREGGSLPSNVNASHSLASLVNLDLIFDKKRGFCAERTVYDWTNKEKSKSLDKPSYGCVTKKEDKEREKKDSDTNSGSSSGSIVCNSNNISNINSNNNNNNTNNNNVIVTNAIGCLASNIDITDNKKKTKIKQTSNEMLESDNPPPDYKPDYMVIDIEVNGLSERSAVSNSSLNNSQRQQHDDNTVVDDGEGTEMKTIEPRRPMQLISRATFDTVDMPVDTTIEFPLREHIGNKPDKGKITISGTLQLTTYNNAKCNITNGVNAGGQTGKVTGSSLLPIVHVSGNVAQPNIAMAVSRITAQNATTKDFSVSIDKKSLDENGNAVQGHNGGSGSVSSERKKSRRKHAQEPNVIVYKAENVEGHRGHHEDIDSLINFIENKDSKSKKGKTTSSGVRMKTSAATKSRSRDKDIKREQLPVQLHKSNSLEEVSKTKLEDLTAEKSISSSSAASSVSSQHGAINGGTLRRAKQRSTGDSAADCRGDRRSWGTEEGQSIYCNDIGNEYTTATSAMRRNTNRKINVDTEHEPEFLVVTKKKKSKRQRRSSSGSRAQNLTSSSSYLPRARDFTHEYHTPLSPEMRRKSTSSMPPSDKSDSSDLDSIHSLPVTSNTKHDLSKNAVASVGAPQASYADIARMATINVSPNSVIHISASMVPNMLNTGNWPAVPGKSPSEPDKFPQDYYPSLDELQQSDRKFRQQNFANSNHAQEFSLSFDKVTSPTNSKLKIAAESKKAEAREEAINKKIQVIKYVQEQKNLNANVNYNVNQTNNNQANNSIPFKMRINSANNDSNSSADDTSSEILCSKDCNANVRIVNYQRSIRRNYQQISAPIQNIAQQLENPDGKKSLMSIEELKKLHNPQDDTKKFSIALNMINVVSTSQAGDQEVEVKFKPVKPKGPSTSQHNQSEYESVMPSSAATKVEKISKSTAKESPSQSANTSTILENTKSTQYSRDEQVESIKRTSKYSVNKDTPKCKDSHINIVKKNSRPAVILLDESDPTRNHDFSSELTFGFAVNEQLLKSDDSDTQKIDEIYVTTEQQQRQQIFMKSSTTFDRPPPPMYDKNVRYDKFPTNFHAYPPPNPYHHQLPHPSMIVSSMPPFIGYSQRFQPQNAFMPPSAPSSIIDKYYHHHHHHHHHHQHQHQHQQQHHNQQPKEDFCARYVAPEEAVNVHNYNHDKIVTFVGQAWDAVMREIPVTATTGRVQYYSGQ</sequence>